<evidence type="ECO:0000259" key="1">
    <source>
        <dbReference type="SMART" id="SM00382"/>
    </source>
</evidence>
<dbReference type="GO" id="GO:0016887">
    <property type="term" value="F:ATP hydrolysis activity"/>
    <property type="evidence" value="ECO:0007669"/>
    <property type="project" value="InterPro"/>
</dbReference>
<comment type="caution">
    <text evidence="2">The sequence shown here is derived from an EMBL/GenBank/DDBJ whole genome shotgun (WGS) entry which is preliminary data.</text>
</comment>
<feature type="domain" description="AAA+ ATPase" evidence="1">
    <location>
        <begin position="15"/>
        <end position="195"/>
    </location>
</feature>
<dbReference type="InterPro" id="IPR027417">
    <property type="entry name" value="P-loop_NTPase"/>
</dbReference>
<reference evidence="3" key="1">
    <citation type="submission" date="2012-11" db="EMBL/GenBank/DDBJ databases">
        <authorList>
            <person name="Lucero-Rivera Y.E."/>
            <person name="Tovar-Ramirez D."/>
        </authorList>
    </citation>
    <scope>NUCLEOTIDE SEQUENCE [LARGE SCALE GENOMIC DNA]</scope>
    <source>
        <strain evidence="3">Araruama</strain>
    </source>
</reference>
<dbReference type="GO" id="GO:0005524">
    <property type="term" value="F:ATP binding"/>
    <property type="evidence" value="ECO:0007669"/>
    <property type="project" value="InterPro"/>
</dbReference>
<dbReference type="SUPFAM" id="SSF52540">
    <property type="entry name" value="P-loop containing nucleoside triphosphate hydrolases"/>
    <property type="match status" value="1"/>
</dbReference>
<dbReference type="AlphaFoldDB" id="A0A1V1P6C4"/>
<evidence type="ECO:0000313" key="2">
    <source>
        <dbReference type="EMBL" id="ETR70370.1"/>
    </source>
</evidence>
<dbReference type="EMBL" id="ATBP01000436">
    <property type="protein sequence ID" value="ETR70370.1"/>
    <property type="molecule type" value="Genomic_DNA"/>
</dbReference>
<dbReference type="SMART" id="SM00382">
    <property type="entry name" value="AAA"/>
    <property type="match status" value="1"/>
</dbReference>
<name>A0A1V1P6C4_9BACT</name>
<sequence>MDDGLMQAVNVALLMGQPLLLTGEPGSGKTCLAERVAWELGLLPVLTFATKTTSQAKDLFYTYDYLARFHAANSQGDVAPKGFITFHALGEAIIRGNPKEKVEKFLPPGFVHQSRKRSVVLIDEIDKAPRDFPNDILNEIESLKFSIPEIDPNDPICTDAAHAPLIFITSNSEKLLPRPFLRRCVYYHIEFPGEKRLQEIVHRRLLRMPSRMNRASSPDDTFIANAVDLFTDIRKQMSEETRPATAELILWVAAMRDLSDKKDPITQDPNAVKAAMHALIKSKSEKVMALKIYGNGQWKPKTT</sequence>
<proteinExistence type="predicted"/>
<dbReference type="InterPro" id="IPR003959">
    <property type="entry name" value="ATPase_AAA_core"/>
</dbReference>
<evidence type="ECO:0000313" key="3">
    <source>
        <dbReference type="Proteomes" id="UP000189670"/>
    </source>
</evidence>
<dbReference type="Gene3D" id="3.40.50.300">
    <property type="entry name" value="P-loop containing nucleotide triphosphate hydrolases"/>
    <property type="match status" value="1"/>
</dbReference>
<organism evidence="2 3">
    <name type="scientific">Candidatus Magnetoglobus multicellularis str. Araruama</name>
    <dbReference type="NCBI Taxonomy" id="890399"/>
    <lineage>
        <taxon>Bacteria</taxon>
        <taxon>Pseudomonadati</taxon>
        <taxon>Thermodesulfobacteriota</taxon>
        <taxon>Desulfobacteria</taxon>
        <taxon>Desulfobacterales</taxon>
        <taxon>Desulfobacteraceae</taxon>
        <taxon>Candidatus Magnetoglobus</taxon>
    </lineage>
</organism>
<protein>
    <submittedName>
        <fullName evidence="2">ATPase-like protein</fullName>
    </submittedName>
</protein>
<dbReference type="Proteomes" id="UP000189670">
    <property type="component" value="Unassembled WGS sequence"/>
</dbReference>
<dbReference type="InterPro" id="IPR003593">
    <property type="entry name" value="AAA+_ATPase"/>
</dbReference>
<gene>
    <name evidence="2" type="ORF">OMM_03290</name>
</gene>
<dbReference type="Pfam" id="PF00004">
    <property type="entry name" value="AAA"/>
    <property type="match status" value="1"/>
</dbReference>
<dbReference type="CDD" id="cd00009">
    <property type="entry name" value="AAA"/>
    <property type="match status" value="1"/>
</dbReference>
<accession>A0A1V1P6C4</accession>